<dbReference type="InterPro" id="IPR020904">
    <property type="entry name" value="Sc_DH/Rdtase_CS"/>
</dbReference>
<dbReference type="PRINTS" id="PR00080">
    <property type="entry name" value="SDRFAMILY"/>
</dbReference>
<dbReference type="SUPFAM" id="SSF51735">
    <property type="entry name" value="NAD(P)-binding Rossmann-fold domains"/>
    <property type="match status" value="1"/>
</dbReference>
<accession>A0AB39BDN6</accession>
<evidence type="ECO:0000256" key="1">
    <source>
        <dbReference type="ARBA" id="ARBA00006484"/>
    </source>
</evidence>
<organism evidence="3">
    <name type="scientific">Herbiconiux sp. A18JL235</name>
    <dbReference type="NCBI Taxonomy" id="3152363"/>
    <lineage>
        <taxon>Bacteria</taxon>
        <taxon>Bacillati</taxon>
        <taxon>Actinomycetota</taxon>
        <taxon>Actinomycetes</taxon>
        <taxon>Micrococcales</taxon>
        <taxon>Microbacteriaceae</taxon>
        <taxon>Herbiconiux</taxon>
    </lineage>
</organism>
<dbReference type="AlphaFoldDB" id="A0AB39BDN6"/>
<comment type="similarity">
    <text evidence="1">Belongs to the short-chain dehydrogenases/reductases (SDR) family.</text>
</comment>
<dbReference type="PANTHER" id="PTHR42760">
    <property type="entry name" value="SHORT-CHAIN DEHYDROGENASES/REDUCTASES FAMILY MEMBER"/>
    <property type="match status" value="1"/>
</dbReference>
<dbReference type="GO" id="GO:0016616">
    <property type="term" value="F:oxidoreductase activity, acting on the CH-OH group of donors, NAD or NADP as acceptor"/>
    <property type="evidence" value="ECO:0007669"/>
    <property type="project" value="TreeGrafter"/>
</dbReference>
<reference evidence="3" key="1">
    <citation type="submission" date="2024-05" db="EMBL/GenBank/DDBJ databases">
        <title>Herbiconiux sp. A18JL235.</title>
        <authorList>
            <person name="Zhang G."/>
        </authorList>
    </citation>
    <scope>NUCLEOTIDE SEQUENCE</scope>
    <source>
        <strain evidence="3">A18JL235</strain>
    </source>
</reference>
<dbReference type="CDD" id="cd05233">
    <property type="entry name" value="SDR_c"/>
    <property type="match status" value="1"/>
</dbReference>
<dbReference type="PRINTS" id="PR00081">
    <property type="entry name" value="GDHRDH"/>
</dbReference>
<dbReference type="EMBL" id="CP162511">
    <property type="protein sequence ID" value="XDI04454.1"/>
    <property type="molecule type" value="Genomic_DNA"/>
</dbReference>
<keyword evidence="2 3" id="KW-0560">Oxidoreductase</keyword>
<dbReference type="FunFam" id="3.40.50.720:FF:000084">
    <property type="entry name" value="Short-chain dehydrogenase reductase"/>
    <property type="match status" value="1"/>
</dbReference>
<dbReference type="InterPro" id="IPR002347">
    <property type="entry name" value="SDR_fam"/>
</dbReference>
<dbReference type="RefSeq" id="WP_368496854.1">
    <property type="nucleotide sequence ID" value="NZ_CP162511.1"/>
</dbReference>
<evidence type="ECO:0000313" key="3">
    <source>
        <dbReference type="EMBL" id="XDI04454.1"/>
    </source>
</evidence>
<sequence length="247" mass="24639">MTDQPKTAIVTGGASGIGAAVVRALLDAGHTVAALDLSADALEAAWSDEPGVIRLAADVTDRAAVTAAVDEAVARFGVPGVLVNCAGIYRASNLLDTTDADFDAVVNVNLKGTFLPSQIVARAMVAAGVPGSIVNITSVAASEATEENGAYAASKGGVTALTRALAVSFAEHGIRVNGVQPGPIATPQGLAAVADPVYAERMVGRMLLKRLADPAEIAAAVVFLAGDGAGFITGSILTADGGVLAHR</sequence>
<dbReference type="EC" id="1.1.1.-" evidence="3"/>
<proteinExistence type="inferred from homology"/>
<dbReference type="PROSITE" id="PS00061">
    <property type="entry name" value="ADH_SHORT"/>
    <property type="match status" value="1"/>
</dbReference>
<dbReference type="GO" id="GO:0006633">
    <property type="term" value="P:fatty acid biosynthetic process"/>
    <property type="evidence" value="ECO:0007669"/>
    <property type="project" value="TreeGrafter"/>
</dbReference>
<name>A0AB39BDN6_9MICO</name>
<dbReference type="InterPro" id="IPR036291">
    <property type="entry name" value="NAD(P)-bd_dom_sf"/>
</dbReference>
<dbReference type="Gene3D" id="3.40.50.720">
    <property type="entry name" value="NAD(P)-binding Rossmann-like Domain"/>
    <property type="match status" value="1"/>
</dbReference>
<dbReference type="PANTHER" id="PTHR42760:SF133">
    <property type="entry name" value="3-OXOACYL-[ACYL-CARRIER-PROTEIN] REDUCTASE"/>
    <property type="match status" value="1"/>
</dbReference>
<protein>
    <submittedName>
        <fullName evidence="3">SDR family NAD(P)-dependent oxidoreductase</fullName>
        <ecNumber evidence="3">1.1.1.-</ecNumber>
    </submittedName>
</protein>
<dbReference type="Pfam" id="PF13561">
    <property type="entry name" value="adh_short_C2"/>
    <property type="match status" value="1"/>
</dbReference>
<gene>
    <name evidence="3" type="ORF">ABFY20_14095</name>
</gene>
<dbReference type="GO" id="GO:0048038">
    <property type="term" value="F:quinone binding"/>
    <property type="evidence" value="ECO:0007669"/>
    <property type="project" value="TreeGrafter"/>
</dbReference>
<evidence type="ECO:0000256" key="2">
    <source>
        <dbReference type="ARBA" id="ARBA00023002"/>
    </source>
</evidence>